<evidence type="ECO:0000313" key="3">
    <source>
        <dbReference type="EMBL" id="KZP08594.1"/>
    </source>
</evidence>
<dbReference type="SUPFAM" id="SSF82199">
    <property type="entry name" value="SET domain"/>
    <property type="match status" value="1"/>
</dbReference>
<dbReference type="PANTHER" id="PTHR47332">
    <property type="entry name" value="SET DOMAIN-CONTAINING PROTEIN 5"/>
    <property type="match status" value="1"/>
</dbReference>
<evidence type="ECO:0000259" key="2">
    <source>
        <dbReference type="PROSITE" id="PS50280"/>
    </source>
</evidence>
<feature type="compositionally biased region" description="Basic and acidic residues" evidence="1">
    <location>
        <begin position="1"/>
        <end position="13"/>
    </location>
</feature>
<dbReference type="CDD" id="cd20071">
    <property type="entry name" value="SET_SMYD"/>
    <property type="match status" value="1"/>
</dbReference>
<dbReference type="STRING" id="436010.A0A165XJ43"/>
<name>A0A165XJ43_9AGAM</name>
<dbReference type="Pfam" id="PF00856">
    <property type="entry name" value="SET"/>
    <property type="match status" value="1"/>
</dbReference>
<accession>A0A165XJ43</accession>
<protein>
    <recommendedName>
        <fullName evidence="2">SET domain-containing protein</fullName>
    </recommendedName>
</protein>
<keyword evidence="4" id="KW-1185">Reference proteome</keyword>
<dbReference type="PROSITE" id="PS50280">
    <property type="entry name" value="SET"/>
    <property type="match status" value="1"/>
</dbReference>
<dbReference type="InterPro" id="IPR053185">
    <property type="entry name" value="SET_domain_protein"/>
</dbReference>
<feature type="domain" description="SET" evidence="2">
    <location>
        <begin position="112"/>
        <end position="224"/>
    </location>
</feature>
<reference evidence="3 4" key="1">
    <citation type="journal article" date="2016" name="Mol. Biol. Evol.">
        <title>Comparative Genomics of Early-Diverging Mushroom-Forming Fungi Provides Insights into the Origins of Lignocellulose Decay Capabilities.</title>
        <authorList>
            <person name="Nagy L.G."/>
            <person name="Riley R."/>
            <person name="Tritt A."/>
            <person name="Adam C."/>
            <person name="Daum C."/>
            <person name="Floudas D."/>
            <person name="Sun H."/>
            <person name="Yadav J.S."/>
            <person name="Pangilinan J."/>
            <person name="Larsson K.H."/>
            <person name="Matsuura K."/>
            <person name="Barry K."/>
            <person name="Labutti K."/>
            <person name="Kuo R."/>
            <person name="Ohm R.A."/>
            <person name="Bhattacharya S.S."/>
            <person name="Shirouzu T."/>
            <person name="Yoshinaga Y."/>
            <person name="Martin F.M."/>
            <person name="Grigoriev I.V."/>
            <person name="Hibbett D.S."/>
        </authorList>
    </citation>
    <scope>NUCLEOTIDE SEQUENCE [LARGE SCALE GENOMIC DNA]</scope>
    <source>
        <strain evidence="3 4">CBS 109695</strain>
    </source>
</reference>
<feature type="region of interest" description="Disordered" evidence="1">
    <location>
        <begin position="1"/>
        <end position="42"/>
    </location>
</feature>
<dbReference type="Proteomes" id="UP000076532">
    <property type="component" value="Unassembled WGS sequence"/>
</dbReference>
<dbReference type="AlphaFoldDB" id="A0A165XJ43"/>
<proteinExistence type="predicted"/>
<dbReference type="InterPro" id="IPR046341">
    <property type="entry name" value="SET_dom_sf"/>
</dbReference>
<dbReference type="PANTHER" id="PTHR47332:SF6">
    <property type="entry name" value="SET DOMAIN-CONTAINING PROTEIN"/>
    <property type="match status" value="1"/>
</dbReference>
<dbReference type="EMBL" id="KV417718">
    <property type="protein sequence ID" value="KZP08594.1"/>
    <property type="molecule type" value="Genomic_DNA"/>
</dbReference>
<sequence length="380" mass="43024">MRRGFLRDAKTTPKEVLSVPSTTLSKRSDQAPPVEPTAGWQGGQDLDTWAGKLHTTPAELQKKLQKVLSQKTGYIVYRNLWLVDFWGVILTDPAILVLLPEKYSSRPKGLKDAYEIKEAEGKGGGMFATRDIPAGAVICVENPFFVCPIITKAGENLSREEITKMAFSRLDDQVRAQALTLANCKPADLWPELIACMGHQNLFRESLTALRPIKRGEEITLSYTDGTVPRETRRTRLMDAYYFMCKCEYCDRSDAEVAASDKARLEIQKRRPDLVSGKLARLCASSTLPVSHWIEYHRAAMVQHEQEGLWDSMHAAHINWMAVLYAQLGDEKMFVSMGRKAVERLEVLHDYEQAAQMRAWIAKPMEHQLWGTRRAGRTRG</sequence>
<dbReference type="InterPro" id="IPR001214">
    <property type="entry name" value="SET_dom"/>
</dbReference>
<dbReference type="Gene3D" id="2.170.270.10">
    <property type="entry name" value="SET domain"/>
    <property type="match status" value="1"/>
</dbReference>
<evidence type="ECO:0000313" key="4">
    <source>
        <dbReference type="Proteomes" id="UP000076532"/>
    </source>
</evidence>
<gene>
    <name evidence="3" type="ORF">FIBSPDRAFT_1052326</name>
</gene>
<dbReference type="OrthoDB" id="265717at2759"/>
<organism evidence="3 4">
    <name type="scientific">Athelia psychrophila</name>
    <dbReference type="NCBI Taxonomy" id="1759441"/>
    <lineage>
        <taxon>Eukaryota</taxon>
        <taxon>Fungi</taxon>
        <taxon>Dikarya</taxon>
        <taxon>Basidiomycota</taxon>
        <taxon>Agaricomycotina</taxon>
        <taxon>Agaricomycetes</taxon>
        <taxon>Agaricomycetidae</taxon>
        <taxon>Atheliales</taxon>
        <taxon>Atheliaceae</taxon>
        <taxon>Athelia</taxon>
    </lineage>
</organism>
<evidence type="ECO:0000256" key="1">
    <source>
        <dbReference type="SAM" id="MobiDB-lite"/>
    </source>
</evidence>